<organism evidence="1 2">
    <name type="scientific">Gallionella capsiferriformans (strain ES-2)</name>
    <name type="common">Gallionella ferruginea capsiferriformans (strain ES-2)</name>
    <dbReference type="NCBI Taxonomy" id="395494"/>
    <lineage>
        <taxon>Bacteria</taxon>
        <taxon>Pseudomonadati</taxon>
        <taxon>Pseudomonadota</taxon>
        <taxon>Betaproteobacteria</taxon>
        <taxon>Nitrosomonadales</taxon>
        <taxon>Gallionellaceae</taxon>
        <taxon>Gallionella</taxon>
    </lineage>
</organism>
<sequence>MRIIYRQHAIKRMHERCISEIDVEQAIESGTIIEAYPNDTPYPSALLLGNAGNKAVHVVYADSVDEDLRIIITVYEPNPEIWFEDLKTRR</sequence>
<dbReference type="Proteomes" id="UP000001235">
    <property type="component" value="Chromosome"/>
</dbReference>
<dbReference type="EMBL" id="CP002159">
    <property type="protein sequence ID" value="ADL55378.1"/>
    <property type="molecule type" value="Genomic_DNA"/>
</dbReference>
<dbReference type="KEGG" id="gca:Galf_1352"/>
<dbReference type="HOGENOM" id="CLU_161787_0_0_4"/>
<evidence type="ECO:0000313" key="1">
    <source>
        <dbReference type="EMBL" id="ADL55378.1"/>
    </source>
</evidence>
<protein>
    <recommendedName>
        <fullName evidence="3">DUF4258 domain-containing protein</fullName>
    </recommendedName>
</protein>
<proteinExistence type="predicted"/>
<dbReference type="InterPro" id="IPR025354">
    <property type="entry name" value="DUF4258"/>
</dbReference>
<gene>
    <name evidence="1" type="ordered locus">Galf_1352</name>
</gene>
<dbReference type="AlphaFoldDB" id="D9SFT1"/>
<name>D9SFT1_GALCS</name>
<dbReference type="eggNOG" id="ENOG503290Q">
    <property type="taxonomic scope" value="Bacteria"/>
</dbReference>
<evidence type="ECO:0008006" key="3">
    <source>
        <dbReference type="Google" id="ProtNLM"/>
    </source>
</evidence>
<dbReference type="OrthoDB" id="9791640at2"/>
<reference evidence="1 2" key="1">
    <citation type="submission" date="2010-08" db="EMBL/GenBank/DDBJ databases">
        <title>Complete sequence of Gallionella capsiferriformans ES-2.</title>
        <authorList>
            <consortium name="US DOE Joint Genome Institute"/>
            <person name="Lucas S."/>
            <person name="Copeland A."/>
            <person name="Lapidus A."/>
            <person name="Cheng J.-F."/>
            <person name="Bruce D."/>
            <person name="Goodwin L."/>
            <person name="Pitluck S."/>
            <person name="Chertkov O."/>
            <person name="Davenport K.W."/>
            <person name="Detter J.C."/>
            <person name="Han C."/>
            <person name="Tapia R."/>
            <person name="Land M."/>
            <person name="Hauser L."/>
            <person name="Chang Y.-J."/>
            <person name="Jeffries C."/>
            <person name="Kyrpides N."/>
            <person name="Ivanova N."/>
            <person name="Mikhailova N."/>
            <person name="Shelobolina E.S."/>
            <person name="Picardal F."/>
            <person name="Roden E."/>
            <person name="Emerson D."/>
            <person name="Woyke T."/>
        </authorList>
    </citation>
    <scope>NUCLEOTIDE SEQUENCE [LARGE SCALE GENOMIC DNA]</scope>
    <source>
        <strain evidence="1 2">ES-2</strain>
    </source>
</reference>
<keyword evidence="2" id="KW-1185">Reference proteome</keyword>
<evidence type="ECO:0000313" key="2">
    <source>
        <dbReference type="Proteomes" id="UP000001235"/>
    </source>
</evidence>
<accession>D9SFT1</accession>
<dbReference type="RefSeq" id="WP_013293317.1">
    <property type="nucleotide sequence ID" value="NC_014394.1"/>
</dbReference>
<dbReference type="STRING" id="395494.Galf_1352"/>
<dbReference type="Pfam" id="PF14076">
    <property type="entry name" value="DUF4258"/>
    <property type="match status" value="1"/>
</dbReference>